<keyword evidence="3" id="KW-0378">Hydrolase</keyword>
<dbReference type="RefSeq" id="WP_348398350.1">
    <property type="nucleotide sequence ID" value="NZ_CP136600.1"/>
</dbReference>
<keyword evidence="7" id="KW-1185">Reference proteome</keyword>
<name>A0ABZ0GVI7_9GAMM</name>
<organism evidence="6 7">
    <name type="scientific">Thalassotalea fonticola</name>
    <dbReference type="NCBI Taxonomy" id="3065649"/>
    <lineage>
        <taxon>Bacteria</taxon>
        <taxon>Pseudomonadati</taxon>
        <taxon>Pseudomonadota</taxon>
        <taxon>Gammaproteobacteria</taxon>
        <taxon>Alteromonadales</taxon>
        <taxon>Colwelliaceae</taxon>
        <taxon>Thalassotalea</taxon>
    </lineage>
</organism>
<dbReference type="Gene3D" id="3.40.720.10">
    <property type="entry name" value="Alkaline Phosphatase, subunit A"/>
    <property type="match status" value="1"/>
</dbReference>
<gene>
    <name evidence="6" type="ORF">RI844_12755</name>
</gene>
<dbReference type="PROSITE" id="PS00149">
    <property type="entry name" value="SULFATASE_2"/>
    <property type="match status" value="1"/>
</dbReference>
<evidence type="ECO:0000256" key="2">
    <source>
        <dbReference type="ARBA" id="ARBA00022723"/>
    </source>
</evidence>
<accession>A0ABZ0GVI7</accession>
<dbReference type="PANTHER" id="PTHR42693">
    <property type="entry name" value="ARYLSULFATASE FAMILY MEMBER"/>
    <property type="match status" value="1"/>
</dbReference>
<dbReference type="SUPFAM" id="SSF53649">
    <property type="entry name" value="Alkaline phosphatase-like"/>
    <property type="match status" value="1"/>
</dbReference>
<proteinExistence type="inferred from homology"/>
<dbReference type="InterPro" id="IPR024607">
    <property type="entry name" value="Sulfatase_CS"/>
</dbReference>
<dbReference type="PROSITE" id="PS00523">
    <property type="entry name" value="SULFATASE_1"/>
    <property type="match status" value="1"/>
</dbReference>
<dbReference type="Proteomes" id="UP001301442">
    <property type="component" value="Chromosome"/>
</dbReference>
<dbReference type="Gene3D" id="3.30.1120.10">
    <property type="match status" value="1"/>
</dbReference>
<comment type="similarity">
    <text evidence="1">Belongs to the sulfatase family.</text>
</comment>
<dbReference type="InterPro" id="IPR017850">
    <property type="entry name" value="Alkaline_phosphatase_core_sf"/>
</dbReference>
<evidence type="ECO:0000313" key="6">
    <source>
        <dbReference type="EMBL" id="WOH39590.1"/>
    </source>
</evidence>
<dbReference type="EMBL" id="CP136600">
    <property type="protein sequence ID" value="WOH39590.1"/>
    <property type="molecule type" value="Genomic_DNA"/>
</dbReference>
<keyword evidence="2" id="KW-0479">Metal-binding</keyword>
<keyword evidence="4" id="KW-0106">Calcium</keyword>
<sequence length="470" mass="52726">MFKERNLLTLAMNVLGLVMAVTIAPVRAESKPNIIVIMSDDAGYADIGFSGNIFGKANFATPNIDKLADSGVKFTQAYVTASVCSPSRAGMLTGRYQQRFGHEYNLPVTPEPGDTAEYSGMLVGEKTIADHLKASGYRTGLIGKWHLGLEPQFHPNKRGFDEFYGLLGGGRSYWENDKQNTDYRRIYRNQNAENYQGYLTDKLGDEAIDFIRRNQEQPFFLYLSYTAVHAPMEAKPEHEELLSHIKDKNRRTLAGMTLALDESVGEVMNALDEFALTENTLVVFLNDNGGPSDYNFSINKPFSGVKGTLYEGGVRVPFAMSWPGKIKANSEYKKMISSLDILPTALAAAGADLVGKNPIDGVDLLPFLSEKNSEQPHQTLFWRRSAFAAVRDNDYKLVRYPDRPAVLYDLSNDLAEEHNLAGSKPELVRSLMKKLFAWENELKAPVFLTHSKWIKQNRERYSIFTSVDKQ</sequence>
<reference evidence="6 7" key="1">
    <citation type="submission" date="2023-09" db="EMBL/GenBank/DDBJ databases">
        <authorList>
            <person name="Qi X."/>
        </authorList>
    </citation>
    <scope>NUCLEOTIDE SEQUENCE [LARGE SCALE GENOMIC DNA]</scope>
    <source>
        <strain evidence="6 7">S1-1</strain>
    </source>
</reference>
<feature type="domain" description="Sulfatase N-terminal" evidence="5">
    <location>
        <begin position="32"/>
        <end position="351"/>
    </location>
</feature>
<protein>
    <submittedName>
        <fullName evidence="6">Sulfatase-like hydrolase/transferase</fullName>
    </submittedName>
</protein>
<dbReference type="InterPro" id="IPR000917">
    <property type="entry name" value="Sulfatase_N"/>
</dbReference>
<evidence type="ECO:0000256" key="4">
    <source>
        <dbReference type="ARBA" id="ARBA00022837"/>
    </source>
</evidence>
<dbReference type="PANTHER" id="PTHR42693:SF53">
    <property type="entry name" value="ENDO-4-O-SULFATASE"/>
    <property type="match status" value="1"/>
</dbReference>
<evidence type="ECO:0000259" key="5">
    <source>
        <dbReference type="Pfam" id="PF00884"/>
    </source>
</evidence>
<dbReference type="Pfam" id="PF00884">
    <property type="entry name" value="Sulfatase"/>
    <property type="match status" value="1"/>
</dbReference>
<evidence type="ECO:0000313" key="7">
    <source>
        <dbReference type="Proteomes" id="UP001301442"/>
    </source>
</evidence>
<evidence type="ECO:0000256" key="3">
    <source>
        <dbReference type="ARBA" id="ARBA00022801"/>
    </source>
</evidence>
<dbReference type="InterPro" id="IPR050738">
    <property type="entry name" value="Sulfatase"/>
</dbReference>
<evidence type="ECO:0000256" key="1">
    <source>
        <dbReference type="ARBA" id="ARBA00008779"/>
    </source>
</evidence>